<protein>
    <submittedName>
        <fullName evidence="1">Uncharacterized protein</fullName>
    </submittedName>
</protein>
<keyword evidence="2" id="KW-1185">Reference proteome</keyword>
<accession>A0ACB9N8X6</accession>
<name>A0ACB9N8X6_BAUVA</name>
<organism evidence="1 2">
    <name type="scientific">Bauhinia variegata</name>
    <name type="common">Purple orchid tree</name>
    <name type="synonym">Phanera variegata</name>
    <dbReference type="NCBI Taxonomy" id="167791"/>
    <lineage>
        <taxon>Eukaryota</taxon>
        <taxon>Viridiplantae</taxon>
        <taxon>Streptophyta</taxon>
        <taxon>Embryophyta</taxon>
        <taxon>Tracheophyta</taxon>
        <taxon>Spermatophyta</taxon>
        <taxon>Magnoliopsida</taxon>
        <taxon>eudicotyledons</taxon>
        <taxon>Gunneridae</taxon>
        <taxon>Pentapetalae</taxon>
        <taxon>rosids</taxon>
        <taxon>fabids</taxon>
        <taxon>Fabales</taxon>
        <taxon>Fabaceae</taxon>
        <taxon>Cercidoideae</taxon>
        <taxon>Cercideae</taxon>
        <taxon>Bauhiniinae</taxon>
        <taxon>Bauhinia</taxon>
    </lineage>
</organism>
<evidence type="ECO:0000313" key="2">
    <source>
        <dbReference type="Proteomes" id="UP000828941"/>
    </source>
</evidence>
<dbReference type="Proteomes" id="UP000828941">
    <property type="component" value="Chromosome 7"/>
</dbReference>
<dbReference type="EMBL" id="CM039432">
    <property type="protein sequence ID" value="KAI4332357.1"/>
    <property type="molecule type" value="Genomic_DNA"/>
</dbReference>
<comment type="caution">
    <text evidence="1">The sequence shown here is derived from an EMBL/GenBank/DDBJ whole genome shotgun (WGS) entry which is preliminary data.</text>
</comment>
<sequence>MWKLKIAQGSNNPYLVSSRDFVGRQTWEFDADAKNPEELAQVEAARQNYHENRHQVRVSSDLLWRMQILGVFDWSSSLPVPPEFWSLVPSFLPLHPEPLLTHWPFNKLLRKKALHVTMNYIRYENENSKYINLTPVDKIMSMLACWVEDPHGDHFKKHLARVLDYIWVGEDGMSVQAGTSQIWDACFSIQALLATNLIEEMAPTLTKAHEFLKKCQMRENPSGDFKSMYRHNRKGAWTFNDQDHGWQVSDCTAESLKCCLLFSMLPKEKVGDKLEIEWIYEAVNFLLTMQSKDGGVTAWEPVRGSSWLELISPIEFMEDMATEHVSVECTSSSIQALVMFVKLHPDYRKVEINNFIRKGLQFIEYMQTADGSWYGNWGICFIYATWFALEAFAVVGRKCQDCLAVRKGIDFLLKIQNKDGGWGESYLSLTNKVYTPLEGNESNIVQTAWALMALIHAGQAERDPTPLHRGAKFLINSQLENGDFPQQIAVGGYLKCGTLNYALQRNIFPIWALAEYRAKV</sequence>
<evidence type="ECO:0000313" key="1">
    <source>
        <dbReference type="EMBL" id="KAI4332357.1"/>
    </source>
</evidence>
<gene>
    <name evidence="1" type="ORF">L6164_017274</name>
</gene>
<proteinExistence type="predicted"/>
<reference evidence="1 2" key="1">
    <citation type="journal article" date="2022" name="DNA Res.">
        <title>Chromosomal-level genome assembly of the orchid tree Bauhinia variegata (Leguminosae; Cercidoideae) supports the allotetraploid origin hypothesis of Bauhinia.</title>
        <authorList>
            <person name="Zhong Y."/>
            <person name="Chen Y."/>
            <person name="Zheng D."/>
            <person name="Pang J."/>
            <person name="Liu Y."/>
            <person name="Luo S."/>
            <person name="Meng S."/>
            <person name="Qian L."/>
            <person name="Wei D."/>
            <person name="Dai S."/>
            <person name="Zhou R."/>
        </authorList>
    </citation>
    <scope>NUCLEOTIDE SEQUENCE [LARGE SCALE GENOMIC DNA]</scope>
    <source>
        <strain evidence="1">BV-YZ2020</strain>
    </source>
</reference>